<comment type="caution">
    <text evidence="6">Lacks conserved residue(s) required for the propagation of feature annotation.</text>
</comment>
<dbReference type="Gene3D" id="3.40.50.300">
    <property type="entry name" value="P-loop containing nucleotide triphosphate hydrolases"/>
    <property type="match status" value="1"/>
</dbReference>
<evidence type="ECO:0000256" key="3">
    <source>
        <dbReference type="ARBA" id="ARBA00023123"/>
    </source>
</evidence>
<dbReference type="SMART" id="SM00242">
    <property type="entry name" value="MYSc"/>
    <property type="match status" value="1"/>
</dbReference>
<evidence type="ECO:0000259" key="7">
    <source>
        <dbReference type="PROSITE" id="PS51456"/>
    </source>
</evidence>
<evidence type="ECO:0000313" key="9">
    <source>
        <dbReference type="Proteomes" id="UP001227230"/>
    </source>
</evidence>
<dbReference type="Gene3D" id="1.20.120.720">
    <property type="entry name" value="Myosin VI head, motor domain, U50 subdomain"/>
    <property type="match status" value="1"/>
</dbReference>
<dbReference type="Gene3D" id="1.20.58.530">
    <property type="match status" value="1"/>
</dbReference>
<dbReference type="EMBL" id="CP126663">
    <property type="protein sequence ID" value="WKA06693.1"/>
    <property type="molecule type" value="Genomic_DNA"/>
</dbReference>
<proteinExistence type="inferred from homology"/>
<keyword evidence="2" id="KW-0067">ATP-binding</keyword>
<accession>A0ABY9DG10</accession>
<keyword evidence="1" id="KW-0547">Nucleotide-binding</keyword>
<evidence type="ECO:0000256" key="5">
    <source>
        <dbReference type="ARBA" id="ARBA00023203"/>
    </source>
</evidence>
<organism evidence="8 9">
    <name type="scientific">Vitis vinifera</name>
    <name type="common">Grape</name>
    <dbReference type="NCBI Taxonomy" id="29760"/>
    <lineage>
        <taxon>Eukaryota</taxon>
        <taxon>Viridiplantae</taxon>
        <taxon>Streptophyta</taxon>
        <taxon>Embryophyta</taxon>
        <taxon>Tracheophyta</taxon>
        <taxon>Spermatophyta</taxon>
        <taxon>Magnoliopsida</taxon>
        <taxon>eudicotyledons</taxon>
        <taxon>Gunneridae</taxon>
        <taxon>Pentapetalae</taxon>
        <taxon>rosids</taxon>
        <taxon>Vitales</taxon>
        <taxon>Vitaceae</taxon>
        <taxon>Viteae</taxon>
        <taxon>Vitis</taxon>
    </lineage>
</organism>
<dbReference type="InterPro" id="IPR027417">
    <property type="entry name" value="P-loop_NTPase"/>
</dbReference>
<reference evidence="8 9" key="1">
    <citation type="journal article" date="2023" name="Hortic Res">
        <title>The complete reference genome for grapevine (Vitis vinifera L.) genetics and breeding.</title>
        <authorList>
            <person name="Shi X."/>
            <person name="Cao S."/>
            <person name="Wang X."/>
            <person name="Huang S."/>
            <person name="Wang Y."/>
            <person name="Liu Z."/>
            <person name="Liu W."/>
            <person name="Leng X."/>
            <person name="Peng Y."/>
            <person name="Wang N."/>
            <person name="Wang Y."/>
            <person name="Ma Z."/>
            <person name="Xu X."/>
            <person name="Zhang F."/>
            <person name="Xue H."/>
            <person name="Zhong H."/>
            <person name="Wang Y."/>
            <person name="Zhang K."/>
            <person name="Velt A."/>
            <person name="Avia K."/>
            <person name="Holtgrawe D."/>
            <person name="Grimplet J."/>
            <person name="Matus J.T."/>
            <person name="Ware D."/>
            <person name="Wu X."/>
            <person name="Wang H."/>
            <person name="Liu C."/>
            <person name="Fang Y."/>
            <person name="Rustenholz C."/>
            <person name="Cheng Z."/>
            <person name="Xiao H."/>
            <person name="Zhou Y."/>
        </authorList>
    </citation>
    <scope>NUCLEOTIDE SEQUENCE [LARGE SCALE GENOMIC DNA]</scope>
    <source>
        <strain evidence="9">cv. Pinot noir / PN40024</strain>
        <tissue evidence="8">Leaf</tissue>
    </source>
</reference>
<dbReference type="PANTHER" id="PTHR13140">
    <property type="entry name" value="MYOSIN"/>
    <property type="match status" value="1"/>
</dbReference>
<feature type="domain" description="Myosin motor" evidence="7">
    <location>
        <begin position="1"/>
        <end position="187"/>
    </location>
</feature>
<name>A0ABY9DG10_VITVI</name>
<dbReference type="Pfam" id="PF05127">
    <property type="entry name" value="NAT10_TcmA_helicase"/>
    <property type="match status" value="1"/>
</dbReference>
<evidence type="ECO:0000256" key="2">
    <source>
        <dbReference type="ARBA" id="ARBA00022840"/>
    </source>
</evidence>
<evidence type="ECO:0000256" key="6">
    <source>
        <dbReference type="PROSITE-ProRule" id="PRU00782"/>
    </source>
</evidence>
<keyword evidence="3 6" id="KW-0518">Myosin</keyword>
<gene>
    <name evidence="8" type="ORF">VitviT2T_024583</name>
</gene>
<sequence length="346" mass="40130">MEQEEYTKEEIDWSYIDYILDLIEKKPGDIIALLDEACIFPRSTHETFSQKLYQTFKSHKRFSKPKLSPTDFTIYHYAGDVTYQTEHFLDKNKYYVVAEHQSLLSASRCSLVADLFPPLPEESSKFSSIGSRLKQQLQSLLETLNATEPHSVCYVKPNSPFKPSIFENNNVLQQPRCGGALKVIRISVYKRLILSDQIFNANHFPHQVIINFLFQARLFTGHQYFTYRSLHPSAPDRLHMFQMIVYLLLSEKELQLEIQMMERRGCRQTIQYIQPHKHGKLSQIELLVIDEATAIPLPVVKPLLGSYLVFPPSTVNSYEGNDWSLSLKLPQQLEEQTQMPTKTPIQ</sequence>
<keyword evidence="4" id="KW-0505">Motor protein</keyword>
<evidence type="ECO:0000256" key="1">
    <source>
        <dbReference type="ARBA" id="ARBA00022741"/>
    </source>
</evidence>
<evidence type="ECO:0000313" key="8">
    <source>
        <dbReference type="EMBL" id="WKA06693.1"/>
    </source>
</evidence>
<dbReference type="Pfam" id="PF00063">
    <property type="entry name" value="Myosin_head"/>
    <property type="match status" value="1"/>
</dbReference>
<dbReference type="InterPro" id="IPR007807">
    <property type="entry name" value="TcmA/NAT10_helicase"/>
</dbReference>
<protein>
    <recommendedName>
        <fullName evidence="7">Myosin motor domain-containing protein</fullName>
    </recommendedName>
</protein>
<evidence type="ECO:0000256" key="4">
    <source>
        <dbReference type="ARBA" id="ARBA00023175"/>
    </source>
</evidence>
<dbReference type="PANTHER" id="PTHR13140:SF836">
    <property type="entry name" value="MYOSIN-6"/>
    <property type="match status" value="1"/>
</dbReference>
<dbReference type="SUPFAM" id="SSF52540">
    <property type="entry name" value="P-loop containing nucleoside triphosphate hydrolases"/>
    <property type="match status" value="1"/>
</dbReference>
<comment type="similarity">
    <text evidence="6">Belongs to the TRAFAC class myosin-kinesin ATPase superfamily. Myosin family.</text>
</comment>
<keyword evidence="9" id="KW-1185">Reference proteome</keyword>
<dbReference type="PROSITE" id="PS51456">
    <property type="entry name" value="MYOSIN_MOTOR"/>
    <property type="match status" value="1"/>
</dbReference>
<dbReference type="Proteomes" id="UP001227230">
    <property type="component" value="Chromosome 16"/>
</dbReference>
<keyword evidence="5 6" id="KW-0009">Actin-binding</keyword>
<dbReference type="InterPro" id="IPR001609">
    <property type="entry name" value="Myosin_head_motor_dom-like"/>
</dbReference>
<feature type="region of interest" description="Actin-binding" evidence="6">
    <location>
        <begin position="137"/>
        <end position="159"/>
    </location>
</feature>
<dbReference type="InterPro" id="IPR036961">
    <property type="entry name" value="Kinesin_motor_dom_sf"/>
</dbReference>
<dbReference type="Gene3D" id="3.40.850.10">
    <property type="entry name" value="Kinesin motor domain"/>
    <property type="match status" value="1"/>
</dbReference>